<dbReference type="PROSITE" id="PS00463">
    <property type="entry name" value="ZN2_CY6_FUNGAL_1"/>
    <property type="match status" value="1"/>
</dbReference>
<dbReference type="GO" id="GO:0000981">
    <property type="term" value="F:DNA-binding transcription factor activity, RNA polymerase II-specific"/>
    <property type="evidence" value="ECO:0007669"/>
    <property type="project" value="InterPro"/>
</dbReference>
<gene>
    <name evidence="8" type="ORF">H2200_009791</name>
</gene>
<dbReference type="PROSITE" id="PS50048">
    <property type="entry name" value="ZN2_CY6_FUNGAL_2"/>
    <property type="match status" value="1"/>
</dbReference>
<dbReference type="SMART" id="SM00066">
    <property type="entry name" value="GAL4"/>
    <property type="match status" value="1"/>
</dbReference>
<evidence type="ECO:0000256" key="1">
    <source>
        <dbReference type="ARBA" id="ARBA00022723"/>
    </source>
</evidence>
<dbReference type="InterPro" id="IPR013700">
    <property type="entry name" value="AflR"/>
</dbReference>
<evidence type="ECO:0000256" key="4">
    <source>
        <dbReference type="ARBA" id="ARBA00023163"/>
    </source>
</evidence>
<dbReference type="Proteomes" id="UP001172673">
    <property type="component" value="Unassembled WGS sequence"/>
</dbReference>
<evidence type="ECO:0000256" key="6">
    <source>
        <dbReference type="SAM" id="MobiDB-lite"/>
    </source>
</evidence>
<dbReference type="EMBL" id="JAPDRK010000015">
    <property type="protein sequence ID" value="KAJ9605942.1"/>
    <property type="molecule type" value="Genomic_DNA"/>
</dbReference>
<dbReference type="PANTHER" id="PTHR31069:SF31">
    <property type="entry name" value="MONODICTYPHENONE CLUSTER TRANSCRIPTION FACTOR-RELATED"/>
    <property type="match status" value="1"/>
</dbReference>
<keyword evidence="4" id="KW-0804">Transcription</keyword>
<dbReference type="Pfam" id="PF00172">
    <property type="entry name" value="Zn_clus"/>
    <property type="match status" value="1"/>
</dbReference>
<evidence type="ECO:0000259" key="7">
    <source>
        <dbReference type="PROSITE" id="PS50048"/>
    </source>
</evidence>
<feature type="domain" description="Zn(2)-C6 fungal-type" evidence="7">
    <location>
        <begin position="28"/>
        <end position="58"/>
    </location>
</feature>
<evidence type="ECO:0000256" key="5">
    <source>
        <dbReference type="ARBA" id="ARBA00023242"/>
    </source>
</evidence>
<evidence type="ECO:0000256" key="3">
    <source>
        <dbReference type="ARBA" id="ARBA00023125"/>
    </source>
</evidence>
<dbReference type="AlphaFoldDB" id="A0AA38X3F2"/>
<dbReference type="Pfam" id="PF08493">
    <property type="entry name" value="AflR"/>
    <property type="match status" value="1"/>
</dbReference>
<dbReference type="GO" id="GO:0003677">
    <property type="term" value="F:DNA binding"/>
    <property type="evidence" value="ECO:0007669"/>
    <property type="project" value="UniProtKB-KW"/>
</dbReference>
<dbReference type="InterPro" id="IPR036864">
    <property type="entry name" value="Zn2-C6_fun-type_DNA-bd_sf"/>
</dbReference>
<dbReference type="PANTHER" id="PTHR31069">
    <property type="entry name" value="OLEATE-ACTIVATED TRANSCRIPTION FACTOR 1-RELATED"/>
    <property type="match status" value="1"/>
</dbReference>
<accession>A0AA38X3F2</accession>
<reference evidence="8" key="1">
    <citation type="submission" date="2022-10" db="EMBL/GenBank/DDBJ databases">
        <title>Culturing micro-colonial fungi from biological soil crusts in the Mojave desert and describing Neophaeococcomyces mojavensis, and introducing the new genera and species Taxawa tesnikishii.</title>
        <authorList>
            <person name="Kurbessoian T."/>
            <person name="Stajich J.E."/>
        </authorList>
    </citation>
    <scope>NUCLEOTIDE SEQUENCE</scope>
    <source>
        <strain evidence="8">TK_41</strain>
    </source>
</reference>
<dbReference type="SUPFAM" id="SSF57701">
    <property type="entry name" value="Zn2/Cys6 DNA-binding domain"/>
    <property type="match status" value="1"/>
</dbReference>
<dbReference type="GO" id="GO:0005634">
    <property type="term" value="C:nucleus"/>
    <property type="evidence" value="ECO:0007669"/>
    <property type="project" value="InterPro"/>
</dbReference>
<feature type="compositionally biased region" description="Low complexity" evidence="6">
    <location>
        <begin position="70"/>
        <end position="83"/>
    </location>
</feature>
<keyword evidence="5" id="KW-0539">Nucleus</keyword>
<dbReference type="Gene3D" id="4.10.240.10">
    <property type="entry name" value="Zn(2)-C6 fungal-type DNA-binding domain"/>
    <property type="match status" value="1"/>
</dbReference>
<dbReference type="InterPro" id="IPR001138">
    <property type="entry name" value="Zn2Cys6_DnaBD"/>
</dbReference>
<name>A0AA38X3F2_9EURO</name>
<dbReference type="GO" id="GO:0008270">
    <property type="term" value="F:zinc ion binding"/>
    <property type="evidence" value="ECO:0007669"/>
    <property type="project" value="InterPro"/>
</dbReference>
<keyword evidence="1" id="KW-0479">Metal-binding</keyword>
<keyword evidence="2" id="KW-0805">Transcription regulation</keyword>
<dbReference type="GO" id="GO:0045122">
    <property type="term" value="P:aflatoxin biosynthetic process"/>
    <property type="evidence" value="ECO:0007669"/>
    <property type="project" value="InterPro"/>
</dbReference>
<comment type="caution">
    <text evidence="8">The sequence shown here is derived from an EMBL/GenBank/DDBJ whole genome shotgun (WGS) entry which is preliminary data.</text>
</comment>
<evidence type="ECO:0000313" key="8">
    <source>
        <dbReference type="EMBL" id="KAJ9605942.1"/>
    </source>
</evidence>
<sequence length="429" mass="47046">MSATNPPSINTSNSGSTRVLDVLPLRNSCEACASSKLRCSKEKPTCNRCAKRGVNCEYFITKRAGRKPGSRSSINRGSSSSNIERPGPAERTQSFDGALSESSDKLNEDLIMLDQSLPTTFMELDTFSDACFATNNIDFDFFNAADLLSTYVEGSGNSSDSSIRSNSTGATGFDKQGNFSITTLGLDGAIPEVSMPLPETDLGNWRSPLPELESTEQRCSCLAEALGTITRLSHLSSTVCTTWATSGLDNVMILRTVLDVVEQNKVTINTVKGILDCSNFHDGHLLAIISFIIFKMLSLYAAVACKDPNLQNLQSGLAQPTPQLESMMSSPGPLDSYNLDRSDPQHMAGRIVLGELHRLRHLIAQLVEKLKSQTVTQEQAEGTEMQQSMDLDLEMRLPLSPVMYEQLDLDLRRRLKALSWAIVDRMTRL</sequence>
<evidence type="ECO:0000256" key="2">
    <source>
        <dbReference type="ARBA" id="ARBA00023015"/>
    </source>
</evidence>
<dbReference type="InterPro" id="IPR050675">
    <property type="entry name" value="OAF3"/>
</dbReference>
<organism evidence="8 9">
    <name type="scientific">Cladophialophora chaetospira</name>
    <dbReference type="NCBI Taxonomy" id="386627"/>
    <lineage>
        <taxon>Eukaryota</taxon>
        <taxon>Fungi</taxon>
        <taxon>Dikarya</taxon>
        <taxon>Ascomycota</taxon>
        <taxon>Pezizomycotina</taxon>
        <taxon>Eurotiomycetes</taxon>
        <taxon>Chaetothyriomycetidae</taxon>
        <taxon>Chaetothyriales</taxon>
        <taxon>Herpotrichiellaceae</taxon>
        <taxon>Cladophialophora</taxon>
    </lineage>
</organism>
<proteinExistence type="predicted"/>
<keyword evidence="3" id="KW-0238">DNA-binding</keyword>
<dbReference type="PRINTS" id="PR00755">
    <property type="entry name" value="AFLATOXINBRP"/>
</dbReference>
<evidence type="ECO:0000313" key="9">
    <source>
        <dbReference type="Proteomes" id="UP001172673"/>
    </source>
</evidence>
<feature type="region of interest" description="Disordered" evidence="6">
    <location>
        <begin position="66"/>
        <end position="99"/>
    </location>
</feature>
<protein>
    <recommendedName>
        <fullName evidence="7">Zn(2)-C6 fungal-type domain-containing protein</fullName>
    </recommendedName>
</protein>
<dbReference type="CDD" id="cd00067">
    <property type="entry name" value="GAL4"/>
    <property type="match status" value="1"/>
</dbReference>
<keyword evidence="9" id="KW-1185">Reference proteome</keyword>